<comment type="pathway">
    <text evidence="3 13">Lipid metabolism; fatty acid biosynthesis.</text>
</comment>
<reference evidence="14 15" key="1">
    <citation type="journal article" date="2008" name="BMC Genomics">
        <title>Genome sequence and rapid evolution of the rice pathogen Xanthomonas oryzae pv. oryzae PXO99A.</title>
        <authorList>
            <person name="Salzberg S.L."/>
            <person name="Sommer D.D."/>
            <person name="Schatz M.C."/>
            <person name="Phillippy A.M."/>
            <person name="Rabinowicz P.D."/>
            <person name="Tsuge S."/>
            <person name="Furutani A."/>
            <person name="Ochiai H."/>
            <person name="Delcher A.L."/>
            <person name="Kelley D."/>
            <person name="Madupu R."/>
            <person name="Puiu D."/>
            <person name="Radune D."/>
            <person name="Shumway M."/>
            <person name="Trapnell C."/>
            <person name="Aparna G."/>
            <person name="Jha G."/>
            <person name="Pandey A."/>
            <person name="Patil P.B."/>
            <person name="Ishihara H."/>
            <person name="Meyer D.F."/>
            <person name="Szurek B."/>
            <person name="Verdier V."/>
            <person name="Koebnik R."/>
            <person name="Dow J.M."/>
            <person name="Ryan R.P."/>
            <person name="Hirata H."/>
            <person name="Tsuyumu S."/>
            <person name="Won Lee S."/>
            <person name="Seo Y.S."/>
            <person name="Sriariyanum M."/>
            <person name="Ronald P.C."/>
            <person name="Sonti R.V."/>
            <person name="Van Sluys M.A."/>
            <person name="Leach J.E."/>
            <person name="White F.F."/>
            <person name="Bogdanove A.J."/>
        </authorList>
    </citation>
    <scope>NUCLEOTIDE SEQUENCE [LARGE SCALE GENOMIC DNA]</scope>
    <source>
        <strain evidence="14 15">PXO99A</strain>
    </source>
</reference>
<dbReference type="AlphaFoldDB" id="A0A0K0GQ64"/>
<dbReference type="Pfam" id="PF07977">
    <property type="entry name" value="FabA"/>
    <property type="match status" value="1"/>
</dbReference>
<evidence type="ECO:0000256" key="8">
    <source>
        <dbReference type="ARBA" id="ARBA00022832"/>
    </source>
</evidence>
<evidence type="ECO:0000256" key="5">
    <source>
        <dbReference type="ARBA" id="ARBA00011738"/>
    </source>
</evidence>
<keyword evidence="6 13" id="KW-0963">Cytoplasm</keyword>
<dbReference type="eggNOG" id="COG0764">
    <property type="taxonomic scope" value="Bacteria"/>
</dbReference>
<dbReference type="EC" id="5.3.3.14" evidence="13"/>
<keyword evidence="7 13" id="KW-0444">Lipid biosynthesis</keyword>
<keyword evidence="8 13" id="KW-0276">Fatty acid metabolism</keyword>
<comment type="catalytic activity">
    <reaction evidence="1 13">
        <text>a (3R)-hydroxyacyl-[ACP] = a (2E)-enoyl-[ACP] + H2O</text>
        <dbReference type="Rhea" id="RHEA:13097"/>
        <dbReference type="Rhea" id="RHEA-COMP:9925"/>
        <dbReference type="Rhea" id="RHEA-COMP:9945"/>
        <dbReference type="ChEBI" id="CHEBI:15377"/>
        <dbReference type="ChEBI" id="CHEBI:78784"/>
        <dbReference type="ChEBI" id="CHEBI:78827"/>
        <dbReference type="EC" id="4.2.1.59"/>
    </reaction>
</comment>
<gene>
    <name evidence="13 14" type="primary">fabA</name>
    <name evidence="14" type="ordered locus">PXO_03138</name>
</gene>
<keyword evidence="11 13" id="KW-0413">Isomerase</keyword>
<dbReference type="CDD" id="cd01287">
    <property type="entry name" value="FabA"/>
    <property type="match status" value="1"/>
</dbReference>
<evidence type="ECO:0000256" key="6">
    <source>
        <dbReference type="ARBA" id="ARBA00022490"/>
    </source>
</evidence>
<evidence type="ECO:0000256" key="2">
    <source>
        <dbReference type="ARBA" id="ARBA00004496"/>
    </source>
</evidence>
<dbReference type="NCBIfam" id="NF003509">
    <property type="entry name" value="PRK05174.1"/>
    <property type="match status" value="1"/>
</dbReference>
<name>A0A0K0GQ64_XANOP</name>
<keyword evidence="10 13" id="KW-0275">Fatty acid biosynthesis</keyword>
<dbReference type="InterPro" id="IPR029069">
    <property type="entry name" value="HotDog_dom_sf"/>
</dbReference>
<dbReference type="UniPathway" id="UPA00094"/>
<comment type="catalytic activity">
    <reaction evidence="13">
        <text>(3R)-hydroxydecanoyl-[ACP] = (2E)-decenoyl-[ACP] + H2O</text>
        <dbReference type="Rhea" id="RHEA:41860"/>
        <dbReference type="Rhea" id="RHEA-COMP:9638"/>
        <dbReference type="Rhea" id="RHEA-COMP:9639"/>
        <dbReference type="ChEBI" id="CHEBI:15377"/>
        <dbReference type="ChEBI" id="CHEBI:78466"/>
        <dbReference type="ChEBI" id="CHEBI:78467"/>
    </reaction>
</comment>
<dbReference type="InterPro" id="IPR010083">
    <property type="entry name" value="FabA"/>
</dbReference>
<dbReference type="PANTHER" id="PTHR30272:SF8">
    <property type="entry name" value="3-HYDROXYDECANOYL-[ACYL-CARRIER-PROTEIN] DEHYDRATASE"/>
    <property type="match status" value="1"/>
</dbReference>
<sequence>MQETFVMTRQSAYSRDQLLASARGELFAPDSGRLPNDPMLMFDRITEISDTGGAHGKGVIRAELDIRPDLWFFGCHFIGDPVMPGCLGLDAMWQLTGFFLTWIGAQGRGRALGCGEVKFTGQVLPSAQLVRYEIDVSRVINRKLVMAQTDARMLVDGREIYVAKDLRVGMFTSTENF</sequence>
<feature type="active site" evidence="13">
    <location>
        <position position="76"/>
    </location>
</feature>
<evidence type="ECO:0000313" key="15">
    <source>
        <dbReference type="Proteomes" id="UP000001740"/>
    </source>
</evidence>
<keyword evidence="9 13" id="KW-0443">Lipid metabolism</keyword>
<evidence type="ECO:0000256" key="1">
    <source>
        <dbReference type="ARBA" id="ARBA00001055"/>
    </source>
</evidence>
<dbReference type="InterPro" id="IPR013114">
    <property type="entry name" value="FabA_FabZ"/>
</dbReference>
<dbReference type="EC" id="4.2.1.59" evidence="13"/>
<comment type="catalytic activity">
    <reaction evidence="13">
        <text>(2E)-decenoyl-[ACP] = (3Z)-decenoyl-[ACP]</text>
        <dbReference type="Rhea" id="RHEA:23568"/>
        <dbReference type="Rhea" id="RHEA-COMP:9639"/>
        <dbReference type="Rhea" id="RHEA-COMP:9927"/>
        <dbReference type="ChEBI" id="CHEBI:78467"/>
        <dbReference type="ChEBI" id="CHEBI:78798"/>
        <dbReference type="EC" id="5.3.3.14"/>
    </reaction>
</comment>
<evidence type="ECO:0000313" key="14">
    <source>
        <dbReference type="EMBL" id="ACD61080.1"/>
    </source>
</evidence>
<dbReference type="Gene3D" id="3.10.129.10">
    <property type="entry name" value="Hotdog Thioesterase"/>
    <property type="match status" value="1"/>
</dbReference>
<protein>
    <recommendedName>
        <fullName evidence="13">3-hydroxydecanoyl-[acyl-carrier-protein] dehydratase</fullName>
        <ecNumber evidence="13">4.2.1.59</ecNumber>
    </recommendedName>
    <alternativeName>
        <fullName evidence="13">3-hydroxyacyl-[acyl-carrier-protein] dehydratase FabA</fullName>
    </alternativeName>
    <alternativeName>
        <fullName evidence="13">Beta-hydroxydecanoyl thioester dehydrase</fullName>
    </alternativeName>
    <alternativeName>
        <fullName evidence="13">Trans-2-decenoyl-[acyl-carrier-protein] isomerase</fullName>
        <ecNumber evidence="13">5.3.3.14</ecNumber>
    </alternativeName>
</protein>
<dbReference type="Proteomes" id="UP000001740">
    <property type="component" value="Chromosome"/>
</dbReference>
<evidence type="ECO:0000256" key="3">
    <source>
        <dbReference type="ARBA" id="ARBA00005194"/>
    </source>
</evidence>
<dbReference type="PANTHER" id="PTHR30272">
    <property type="entry name" value="3-HYDROXYACYL-[ACYL-CARRIER-PROTEIN] DEHYDRATASE"/>
    <property type="match status" value="1"/>
</dbReference>
<evidence type="ECO:0000256" key="10">
    <source>
        <dbReference type="ARBA" id="ARBA00023160"/>
    </source>
</evidence>
<evidence type="ECO:0000256" key="11">
    <source>
        <dbReference type="ARBA" id="ARBA00023235"/>
    </source>
</evidence>
<comment type="similarity">
    <text evidence="4 13">Belongs to the thioester dehydratase family. FabA subfamily.</text>
</comment>
<dbReference type="GO" id="GO:0034017">
    <property type="term" value="F:trans-2-decenoyl-acyl-carrier-protein isomerase activity"/>
    <property type="evidence" value="ECO:0007669"/>
    <property type="project" value="UniProtKB-UniRule"/>
</dbReference>
<organism evidence="14 15">
    <name type="scientific">Xanthomonas oryzae pv. oryzae (strain PXO99A)</name>
    <dbReference type="NCBI Taxonomy" id="360094"/>
    <lineage>
        <taxon>Bacteria</taxon>
        <taxon>Pseudomonadati</taxon>
        <taxon>Pseudomonadota</taxon>
        <taxon>Gammaproteobacteria</taxon>
        <taxon>Lysobacterales</taxon>
        <taxon>Lysobacteraceae</taxon>
        <taxon>Xanthomonas</taxon>
    </lineage>
</organism>
<dbReference type="EMBL" id="CP000967">
    <property type="protein sequence ID" value="ACD61080.1"/>
    <property type="molecule type" value="Genomic_DNA"/>
</dbReference>
<dbReference type="NCBIfam" id="TIGR01749">
    <property type="entry name" value="fabA"/>
    <property type="match status" value="1"/>
</dbReference>
<dbReference type="GO" id="GO:0006636">
    <property type="term" value="P:unsaturated fatty acid biosynthetic process"/>
    <property type="evidence" value="ECO:0007669"/>
    <property type="project" value="UniProtKB-UniRule"/>
</dbReference>
<dbReference type="GO" id="GO:0019171">
    <property type="term" value="F:(3R)-hydroxyacyl-[acyl-carrier-protein] dehydratase activity"/>
    <property type="evidence" value="ECO:0007669"/>
    <property type="project" value="UniProtKB-UniRule"/>
</dbReference>
<evidence type="ECO:0000256" key="9">
    <source>
        <dbReference type="ARBA" id="ARBA00023098"/>
    </source>
</evidence>
<accession>A0A0K0GQ64</accession>
<evidence type="ECO:0000256" key="13">
    <source>
        <dbReference type="HAMAP-Rule" id="MF_00405"/>
    </source>
</evidence>
<evidence type="ECO:0000256" key="12">
    <source>
        <dbReference type="ARBA" id="ARBA00023239"/>
    </source>
</evidence>
<comment type="subunit">
    <text evidence="5 13">Homodimer.</text>
</comment>
<proteinExistence type="inferred from homology"/>
<comment type="function">
    <text evidence="13">Necessary for the introduction of cis unsaturation into fatty acids. Catalyzes the dehydration of (3R)-3-hydroxydecanoyl-ACP to E-(2)-decenoyl-ACP and then its isomerization to Z-(3)-decenoyl-ACP. Can catalyze the dehydratase reaction for beta-hydroxyacyl-ACPs with saturated chain lengths up to 16:0, being most active on intermediate chain length.</text>
</comment>
<dbReference type="KEGG" id="xop:PXO_03138"/>
<evidence type="ECO:0000256" key="4">
    <source>
        <dbReference type="ARBA" id="ARBA00006714"/>
    </source>
</evidence>
<evidence type="ECO:0000256" key="7">
    <source>
        <dbReference type="ARBA" id="ARBA00022516"/>
    </source>
</evidence>
<dbReference type="SUPFAM" id="SSF54637">
    <property type="entry name" value="Thioesterase/thiol ester dehydrase-isomerase"/>
    <property type="match status" value="1"/>
</dbReference>
<comment type="subcellular location">
    <subcellularLocation>
        <location evidence="2 13">Cytoplasm</location>
    </subcellularLocation>
</comment>
<dbReference type="HAMAP" id="MF_00405">
    <property type="entry name" value="FabA"/>
    <property type="match status" value="1"/>
</dbReference>
<dbReference type="HOGENOM" id="CLU_097925_0_0_6"/>
<dbReference type="GO" id="GO:0005737">
    <property type="term" value="C:cytoplasm"/>
    <property type="evidence" value="ECO:0007669"/>
    <property type="project" value="UniProtKB-SubCell"/>
</dbReference>
<keyword evidence="12 13" id="KW-0456">Lyase</keyword>